<comment type="caution">
    <text evidence="1">The sequence shown here is derived from an EMBL/GenBank/DDBJ whole genome shotgun (WGS) entry which is preliminary data.</text>
</comment>
<dbReference type="PANTHER" id="PTHR43393">
    <property type="entry name" value="CYTOKININ RIBOSIDE 5'-MONOPHOSPHATE PHOSPHORIBOHYDROLASE"/>
    <property type="match status" value="1"/>
</dbReference>
<keyword evidence="2" id="KW-1185">Reference proteome</keyword>
<dbReference type="PANTHER" id="PTHR43393:SF3">
    <property type="entry name" value="LYSINE DECARBOXYLASE-LIKE PROTEIN"/>
    <property type="match status" value="1"/>
</dbReference>
<evidence type="ECO:0000313" key="1">
    <source>
        <dbReference type="EMBL" id="KTB48518.1"/>
    </source>
</evidence>
<dbReference type="SUPFAM" id="SSF102405">
    <property type="entry name" value="MCP/YpsA-like"/>
    <property type="match status" value="1"/>
</dbReference>
<reference evidence="1 2" key="1">
    <citation type="submission" date="2015-06" db="EMBL/GenBank/DDBJ databases">
        <title>Genome sequence of the organohalide-respiring Dehalogenimonas alkenigignens type strain (IP3-3T).</title>
        <authorList>
            <person name="Key T.A."/>
            <person name="Richmond D.P."/>
            <person name="Bowman K.S."/>
            <person name="Cho Y.-J."/>
            <person name="Chun J."/>
            <person name="da Costa M.S."/>
            <person name="Rainey F.A."/>
            <person name="Moe W.M."/>
        </authorList>
    </citation>
    <scope>NUCLEOTIDE SEQUENCE [LARGE SCALE GENOMIC DNA]</scope>
    <source>
        <strain evidence="1 2">IP3-3</strain>
    </source>
</reference>
<sequence length="216" mass="23234">MDITECAGRLDTNKFPFPVMTVGIMGSAGGIIPDSTKEKMKELGRCIARRGYVLITGASPGIPHETVLGAFETGGFVVGISPALNLEEHVTRYASPTRGYRAIVFTGSGLMGREIENIRSCDVVIFAGGRSGTLGEFAIAYDEGKIIGVLLGTGGISEHLAEIIRMVEKETGATVIYDTVPERLLTRLEDLYKQILLPQYTAMMEKHNPDGIASPI</sequence>
<protein>
    <submittedName>
        <fullName evidence="1">Putative Rossmann fold nucleotide-binding protein</fullName>
    </submittedName>
</protein>
<dbReference type="EMBL" id="LFDV01000002">
    <property type="protein sequence ID" value="KTB48518.1"/>
    <property type="molecule type" value="Genomic_DNA"/>
</dbReference>
<name>A0A0W0GIW9_9CHLR</name>
<dbReference type="Proteomes" id="UP000053947">
    <property type="component" value="Unassembled WGS sequence"/>
</dbReference>
<dbReference type="InterPro" id="IPR041164">
    <property type="entry name" value="LDcluster4"/>
</dbReference>
<dbReference type="RefSeq" id="WP_058439489.1">
    <property type="nucleotide sequence ID" value="NZ_KQ758903.1"/>
</dbReference>
<dbReference type="AlphaFoldDB" id="A0A0W0GIW9"/>
<proteinExistence type="predicted"/>
<gene>
    <name evidence="1" type="ORF">DEALK_13640</name>
</gene>
<dbReference type="GO" id="GO:0005829">
    <property type="term" value="C:cytosol"/>
    <property type="evidence" value="ECO:0007669"/>
    <property type="project" value="TreeGrafter"/>
</dbReference>
<organism evidence="1 2">
    <name type="scientific">Dehalogenimonas alkenigignens</name>
    <dbReference type="NCBI Taxonomy" id="1217799"/>
    <lineage>
        <taxon>Bacteria</taxon>
        <taxon>Bacillati</taxon>
        <taxon>Chloroflexota</taxon>
        <taxon>Dehalococcoidia</taxon>
        <taxon>Dehalococcoidales</taxon>
        <taxon>Dehalococcoidaceae</taxon>
        <taxon>Dehalogenimonas</taxon>
    </lineage>
</organism>
<accession>A0A0W0GIW9</accession>
<evidence type="ECO:0000313" key="2">
    <source>
        <dbReference type="Proteomes" id="UP000053947"/>
    </source>
</evidence>
<dbReference type="InterPro" id="IPR052341">
    <property type="entry name" value="LOG_family_nucleotidases"/>
</dbReference>
<dbReference type="OrthoDB" id="9793685at2"/>
<dbReference type="Gene3D" id="3.40.50.450">
    <property type="match status" value="1"/>
</dbReference>
<dbReference type="STRING" id="1217799.DEALK_13640"/>
<dbReference type="PATRIC" id="fig|1217799.6.peg.1410"/>
<dbReference type="Pfam" id="PF18306">
    <property type="entry name" value="LDcluster4"/>
    <property type="match status" value="1"/>
</dbReference>